<evidence type="ECO:0000256" key="12">
    <source>
        <dbReference type="ARBA" id="ARBA00023136"/>
    </source>
</evidence>
<evidence type="ECO:0000256" key="13">
    <source>
        <dbReference type="SAM" id="Phobius"/>
    </source>
</evidence>
<evidence type="ECO:0000256" key="11">
    <source>
        <dbReference type="ARBA" id="ARBA00023033"/>
    </source>
</evidence>
<evidence type="ECO:0000256" key="2">
    <source>
        <dbReference type="ARBA" id="ARBA00004167"/>
    </source>
</evidence>
<sequence length="122" mass="12933">MNLDPFSAVKKAMPSFATAIIGDGSADEPISLAEEREMSGAVGVVYTAGTETTVSVIAIWLLAMIRNPEVYERAQAKIDRVVGHGRLGTPLPGICTEGSIQKTNIAGITCLDVQWLSQIFGP</sequence>
<keyword evidence="11" id="KW-0503">Monooxygenase</keyword>
<comment type="similarity">
    <text evidence="4">Belongs to the cytochrome P450 family.</text>
</comment>
<dbReference type="PRINTS" id="PR00463">
    <property type="entry name" value="EP450I"/>
</dbReference>
<dbReference type="SUPFAM" id="SSF48264">
    <property type="entry name" value="Cytochrome P450"/>
    <property type="match status" value="1"/>
</dbReference>
<evidence type="ECO:0000256" key="1">
    <source>
        <dbReference type="ARBA" id="ARBA00001971"/>
    </source>
</evidence>
<dbReference type="InterPro" id="IPR050364">
    <property type="entry name" value="Cytochrome_P450_fung"/>
</dbReference>
<evidence type="ECO:0000256" key="4">
    <source>
        <dbReference type="ARBA" id="ARBA00010617"/>
    </source>
</evidence>
<dbReference type="STRING" id="1314783.A0A165QF71"/>
<evidence type="ECO:0000256" key="6">
    <source>
        <dbReference type="ARBA" id="ARBA00022692"/>
    </source>
</evidence>
<comment type="cofactor">
    <cofactor evidence="1">
        <name>heme</name>
        <dbReference type="ChEBI" id="CHEBI:30413"/>
    </cofactor>
</comment>
<dbReference type="Pfam" id="PF00067">
    <property type="entry name" value="p450"/>
    <property type="match status" value="1"/>
</dbReference>
<name>A0A165QF71_9APHY</name>
<evidence type="ECO:0000256" key="7">
    <source>
        <dbReference type="ARBA" id="ARBA00022723"/>
    </source>
</evidence>
<dbReference type="OrthoDB" id="2800910at2759"/>
<dbReference type="AlphaFoldDB" id="A0A165QF71"/>
<dbReference type="InterPro" id="IPR036396">
    <property type="entry name" value="Cyt_P450_sf"/>
</dbReference>
<proteinExistence type="inferred from homology"/>
<protein>
    <recommendedName>
        <fullName evidence="16">Cytochrome P450</fullName>
    </recommendedName>
</protein>
<comment type="pathway">
    <text evidence="3">Secondary metabolite biosynthesis.</text>
</comment>
<dbReference type="GO" id="GO:0005506">
    <property type="term" value="F:iron ion binding"/>
    <property type="evidence" value="ECO:0007669"/>
    <property type="project" value="InterPro"/>
</dbReference>
<dbReference type="InterPro" id="IPR001128">
    <property type="entry name" value="Cyt_P450"/>
</dbReference>
<dbReference type="PANTHER" id="PTHR46300">
    <property type="entry name" value="P450, PUTATIVE (EUROFUNG)-RELATED-RELATED"/>
    <property type="match status" value="1"/>
</dbReference>
<organism evidence="14 15">
    <name type="scientific">Daedalea quercina L-15889</name>
    <dbReference type="NCBI Taxonomy" id="1314783"/>
    <lineage>
        <taxon>Eukaryota</taxon>
        <taxon>Fungi</taxon>
        <taxon>Dikarya</taxon>
        <taxon>Basidiomycota</taxon>
        <taxon>Agaricomycotina</taxon>
        <taxon>Agaricomycetes</taxon>
        <taxon>Polyporales</taxon>
        <taxon>Fomitopsis</taxon>
    </lineage>
</organism>
<evidence type="ECO:0008006" key="16">
    <source>
        <dbReference type="Google" id="ProtNLM"/>
    </source>
</evidence>
<accession>A0A165QF71</accession>
<dbReference type="GO" id="GO:0016705">
    <property type="term" value="F:oxidoreductase activity, acting on paired donors, with incorporation or reduction of molecular oxygen"/>
    <property type="evidence" value="ECO:0007669"/>
    <property type="project" value="InterPro"/>
</dbReference>
<dbReference type="Proteomes" id="UP000076727">
    <property type="component" value="Unassembled WGS sequence"/>
</dbReference>
<feature type="transmembrane region" description="Helical" evidence="13">
    <location>
        <begin position="41"/>
        <end position="63"/>
    </location>
</feature>
<keyword evidence="15" id="KW-1185">Reference proteome</keyword>
<evidence type="ECO:0000256" key="10">
    <source>
        <dbReference type="ARBA" id="ARBA00023004"/>
    </source>
</evidence>
<dbReference type="PANTHER" id="PTHR46300:SF7">
    <property type="entry name" value="P450, PUTATIVE (EUROFUNG)-RELATED"/>
    <property type="match status" value="1"/>
</dbReference>
<keyword evidence="7" id="KW-0479">Metal-binding</keyword>
<evidence type="ECO:0000256" key="9">
    <source>
        <dbReference type="ARBA" id="ARBA00023002"/>
    </source>
</evidence>
<evidence type="ECO:0000313" key="15">
    <source>
        <dbReference type="Proteomes" id="UP000076727"/>
    </source>
</evidence>
<dbReference type="EMBL" id="KV429058">
    <property type="protein sequence ID" value="KZT69387.1"/>
    <property type="molecule type" value="Genomic_DNA"/>
</dbReference>
<keyword evidence="6 13" id="KW-0812">Transmembrane</keyword>
<keyword evidence="8 13" id="KW-1133">Transmembrane helix</keyword>
<evidence type="ECO:0000256" key="3">
    <source>
        <dbReference type="ARBA" id="ARBA00005179"/>
    </source>
</evidence>
<keyword evidence="12 13" id="KW-0472">Membrane</keyword>
<dbReference type="GO" id="GO:0016020">
    <property type="term" value="C:membrane"/>
    <property type="evidence" value="ECO:0007669"/>
    <property type="project" value="UniProtKB-SubCell"/>
</dbReference>
<evidence type="ECO:0000313" key="14">
    <source>
        <dbReference type="EMBL" id="KZT69387.1"/>
    </source>
</evidence>
<dbReference type="Gene3D" id="1.10.630.10">
    <property type="entry name" value="Cytochrome P450"/>
    <property type="match status" value="1"/>
</dbReference>
<gene>
    <name evidence="14" type="ORF">DAEQUDRAFT_262994</name>
</gene>
<keyword evidence="10" id="KW-0408">Iron</keyword>
<reference evidence="14 15" key="1">
    <citation type="journal article" date="2016" name="Mol. Biol. Evol.">
        <title>Comparative Genomics of Early-Diverging Mushroom-Forming Fungi Provides Insights into the Origins of Lignocellulose Decay Capabilities.</title>
        <authorList>
            <person name="Nagy L.G."/>
            <person name="Riley R."/>
            <person name="Tritt A."/>
            <person name="Adam C."/>
            <person name="Daum C."/>
            <person name="Floudas D."/>
            <person name="Sun H."/>
            <person name="Yadav J.S."/>
            <person name="Pangilinan J."/>
            <person name="Larsson K.H."/>
            <person name="Matsuura K."/>
            <person name="Barry K."/>
            <person name="Labutti K."/>
            <person name="Kuo R."/>
            <person name="Ohm R.A."/>
            <person name="Bhattacharya S.S."/>
            <person name="Shirouzu T."/>
            <person name="Yoshinaga Y."/>
            <person name="Martin F.M."/>
            <person name="Grigoriev I.V."/>
            <person name="Hibbett D.S."/>
        </authorList>
    </citation>
    <scope>NUCLEOTIDE SEQUENCE [LARGE SCALE GENOMIC DNA]</scope>
    <source>
        <strain evidence="14 15">L-15889</strain>
    </source>
</reference>
<dbReference type="InterPro" id="IPR002401">
    <property type="entry name" value="Cyt_P450_E_grp-I"/>
</dbReference>
<dbReference type="GO" id="GO:0004497">
    <property type="term" value="F:monooxygenase activity"/>
    <property type="evidence" value="ECO:0007669"/>
    <property type="project" value="UniProtKB-KW"/>
</dbReference>
<keyword evidence="9" id="KW-0560">Oxidoreductase</keyword>
<evidence type="ECO:0000256" key="8">
    <source>
        <dbReference type="ARBA" id="ARBA00022989"/>
    </source>
</evidence>
<evidence type="ECO:0000256" key="5">
    <source>
        <dbReference type="ARBA" id="ARBA00022617"/>
    </source>
</evidence>
<comment type="subcellular location">
    <subcellularLocation>
        <location evidence="2">Membrane</location>
        <topology evidence="2">Single-pass membrane protein</topology>
    </subcellularLocation>
</comment>
<keyword evidence="5" id="KW-0349">Heme</keyword>
<dbReference type="GO" id="GO:0020037">
    <property type="term" value="F:heme binding"/>
    <property type="evidence" value="ECO:0007669"/>
    <property type="project" value="InterPro"/>
</dbReference>